<dbReference type="Pfam" id="PF17751">
    <property type="entry name" value="SKICH"/>
    <property type="match status" value="1"/>
</dbReference>
<feature type="coiled-coil region" evidence="1">
    <location>
        <begin position="155"/>
        <end position="207"/>
    </location>
</feature>
<dbReference type="Proteomes" id="UP000494040">
    <property type="component" value="Unassembled WGS sequence"/>
</dbReference>
<proteinExistence type="predicted"/>
<evidence type="ECO:0000256" key="1">
    <source>
        <dbReference type="SAM" id="Coils"/>
    </source>
</evidence>
<keyword evidence="1" id="KW-0175">Coiled coil</keyword>
<organism evidence="3 4">
    <name type="scientific">Cimex lectularius</name>
    <name type="common">Bed bug</name>
    <name type="synonym">Acanthia lectularia</name>
    <dbReference type="NCBI Taxonomy" id="79782"/>
    <lineage>
        <taxon>Eukaryota</taxon>
        <taxon>Metazoa</taxon>
        <taxon>Ecdysozoa</taxon>
        <taxon>Arthropoda</taxon>
        <taxon>Hexapoda</taxon>
        <taxon>Insecta</taxon>
        <taxon>Pterygota</taxon>
        <taxon>Neoptera</taxon>
        <taxon>Paraneoptera</taxon>
        <taxon>Hemiptera</taxon>
        <taxon>Heteroptera</taxon>
        <taxon>Panheteroptera</taxon>
        <taxon>Cimicomorpha</taxon>
        <taxon>Cimicidae</taxon>
        <taxon>Cimex</taxon>
    </lineage>
</organism>
<keyword evidence="4" id="KW-1185">Reference proteome</keyword>
<name>A0A8I6SJI4_CIMLE</name>
<dbReference type="OrthoDB" id="10015001at2759"/>
<feature type="domain" description="SKICH" evidence="2">
    <location>
        <begin position="2"/>
        <end position="78"/>
    </location>
</feature>
<dbReference type="Gene3D" id="2.60.40.2840">
    <property type="match status" value="1"/>
</dbReference>
<evidence type="ECO:0000313" key="4">
    <source>
        <dbReference type="Proteomes" id="UP000494040"/>
    </source>
</evidence>
<sequence>MKASTRDWLGIYPAGWSSYESFVTYKWGIGDPINNSCRTRKIIFDPNDLIDVKPDRHYQFVYISQHLEIMGVSRFFQFCTTGFDDLDISKLSCSDIYNSTQYVRSPKKAKKVEKMKDAETETSQVTFAPTCSINLPTDLSKVCTVCSKCKQLFDLIELQEELKLKVETYAEKNEELQSRVVKLESALENMKLTNASLRDWNEELEKKQFQNFIEELRSRNLIDGKGDNKNYVVKSTFHDVQTDFYLDDFTNREIILKAIIGNQEVKIRELTKVICQSHVIDHHVFHALPAVVEDVVTVTHTDEKLLPELCEVNNNELVNSDEED</sequence>
<evidence type="ECO:0000259" key="2">
    <source>
        <dbReference type="Pfam" id="PF17751"/>
    </source>
</evidence>
<dbReference type="EnsemblMetazoa" id="XM_024228645.1">
    <property type="protein sequence ID" value="XP_024084413.1"/>
    <property type="gene ID" value="LOC106672171"/>
</dbReference>
<accession>A0A8I6SJI4</accession>
<protein>
    <recommendedName>
        <fullName evidence="2">SKICH domain-containing protein</fullName>
    </recommendedName>
</protein>
<dbReference type="AlphaFoldDB" id="A0A8I6SJI4"/>
<dbReference type="OMA" id="KENMSAV"/>
<evidence type="ECO:0000313" key="3">
    <source>
        <dbReference type="EnsemblMetazoa" id="XP_024084413.1"/>
    </source>
</evidence>
<dbReference type="InterPro" id="IPR041611">
    <property type="entry name" value="SKICH"/>
</dbReference>
<reference evidence="3" key="1">
    <citation type="submission" date="2022-01" db="UniProtKB">
        <authorList>
            <consortium name="EnsemblMetazoa"/>
        </authorList>
    </citation>
    <scope>IDENTIFICATION</scope>
</reference>
<dbReference type="RefSeq" id="XP_024084413.1">
    <property type="nucleotide sequence ID" value="XM_024228645.1"/>
</dbReference>
<dbReference type="GeneID" id="106672171"/>